<protein>
    <recommendedName>
        <fullName evidence="2">DUF7907 domain-containing protein</fullName>
    </recommendedName>
</protein>
<feature type="domain" description="DUF7907" evidence="2">
    <location>
        <begin position="36"/>
        <end position="201"/>
    </location>
</feature>
<organism evidence="3 4">
    <name type="scientific">Stachybotrys elegans</name>
    <dbReference type="NCBI Taxonomy" id="80388"/>
    <lineage>
        <taxon>Eukaryota</taxon>
        <taxon>Fungi</taxon>
        <taxon>Dikarya</taxon>
        <taxon>Ascomycota</taxon>
        <taxon>Pezizomycotina</taxon>
        <taxon>Sordariomycetes</taxon>
        <taxon>Hypocreomycetidae</taxon>
        <taxon>Hypocreales</taxon>
        <taxon>Stachybotryaceae</taxon>
        <taxon>Stachybotrys</taxon>
    </lineage>
</organism>
<evidence type="ECO:0000313" key="4">
    <source>
        <dbReference type="Proteomes" id="UP000813444"/>
    </source>
</evidence>
<sequence length="237" mass="25876">MRFSTALSVSGLLGLAVALPQQPSDGRPYYPPVLKSRGFTLVVNVIDRANDFYPPIHGFYLSGIHAGAGTAVAGITSANGRIFYQNGTETEADTYRSNILSDSGLPAFPSGIVIEPVQESDTLSHVYLNAGAGTRGVFLSDFPQTYVSLQPESFVACNEVVPYYGDRQFVVIKQANYSIYEQDVDYNIPPGCIRIRLVPQCTMLGDLAPGSHSSHEFAFEANCYDDVSQIRWAKEDM</sequence>
<dbReference type="Proteomes" id="UP000813444">
    <property type="component" value="Unassembled WGS sequence"/>
</dbReference>
<keyword evidence="4" id="KW-1185">Reference proteome</keyword>
<feature type="signal peptide" evidence="1">
    <location>
        <begin position="1"/>
        <end position="18"/>
    </location>
</feature>
<dbReference type="Pfam" id="PF25484">
    <property type="entry name" value="DUF7907"/>
    <property type="match status" value="1"/>
</dbReference>
<accession>A0A8K0SRM7</accession>
<dbReference type="AlphaFoldDB" id="A0A8K0SRM7"/>
<comment type="caution">
    <text evidence="3">The sequence shown here is derived from an EMBL/GenBank/DDBJ whole genome shotgun (WGS) entry which is preliminary data.</text>
</comment>
<dbReference type="InterPro" id="IPR057229">
    <property type="entry name" value="DUF7907"/>
</dbReference>
<reference evidence="3" key="1">
    <citation type="journal article" date="2021" name="Nat. Commun.">
        <title>Genetic determinants of endophytism in the Arabidopsis root mycobiome.</title>
        <authorList>
            <person name="Mesny F."/>
            <person name="Miyauchi S."/>
            <person name="Thiergart T."/>
            <person name="Pickel B."/>
            <person name="Atanasova L."/>
            <person name="Karlsson M."/>
            <person name="Huettel B."/>
            <person name="Barry K.W."/>
            <person name="Haridas S."/>
            <person name="Chen C."/>
            <person name="Bauer D."/>
            <person name="Andreopoulos W."/>
            <person name="Pangilinan J."/>
            <person name="LaButti K."/>
            <person name="Riley R."/>
            <person name="Lipzen A."/>
            <person name="Clum A."/>
            <person name="Drula E."/>
            <person name="Henrissat B."/>
            <person name="Kohler A."/>
            <person name="Grigoriev I.V."/>
            <person name="Martin F.M."/>
            <person name="Hacquard S."/>
        </authorList>
    </citation>
    <scope>NUCLEOTIDE SEQUENCE</scope>
    <source>
        <strain evidence="3">MPI-CAGE-CH-0235</strain>
    </source>
</reference>
<gene>
    <name evidence="3" type="ORF">B0I35DRAFT_432005</name>
</gene>
<evidence type="ECO:0000259" key="2">
    <source>
        <dbReference type="Pfam" id="PF25484"/>
    </source>
</evidence>
<proteinExistence type="predicted"/>
<evidence type="ECO:0000313" key="3">
    <source>
        <dbReference type="EMBL" id="KAH7318397.1"/>
    </source>
</evidence>
<name>A0A8K0SRM7_9HYPO</name>
<evidence type="ECO:0000256" key="1">
    <source>
        <dbReference type="SAM" id="SignalP"/>
    </source>
</evidence>
<keyword evidence="1" id="KW-0732">Signal</keyword>
<feature type="chain" id="PRO_5035453863" description="DUF7907 domain-containing protein" evidence="1">
    <location>
        <begin position="19"/>
        <end position="237"/>
    </location>
</feature>
<dbReference type="EMBL" id="JAGPNK010000007">
    <property type="protein sequence ID" value="KAH7318397.1"/>
    <property type="molecule type" value="Genomic_DNA"/>
</dbReference>
<dbReference type="OrthoDB" id="3518533at2759"/>